<dbReference type="OrthoDB" id="8560762at2"/>
<sequence>MSALEWLEALSYVVTIIGFPFAIIIFLLEQRKERQNENEEVYQRLSDEYADFLKLVLDNADLQLLAGQAPKAEPTDEQRERKFVIFEILVALFERAFLLVYEEKMSKQNQRLWSSWEDYMREWCRREDFRALLPRLLEGEDEDFQRYIRELAAQERRAPGGAAPAAVQAG</sequence>
<keyword evidence="1" id="KW-1133">Transmembrane helix</keyword>
<protein>
    <submittedName>
        <fullName evidence="2">Uncharacterized protein</fullName>
    </submittedName>
</protein>
<evidence type="ECO:0000313" key="3">
    <source>
        <dbReference type="Proteomes" id="UP000218899"/>
    </source>
</evidence>
<proteinExistence type="predicted"/>
<dbReference type="KEGG" id="sva:SVA_2916"/>
<dbReference type="Proteomes" id="UP000218899">
    <property type="component" value="Chromosome"/>
</dbReference>
<feature type="transmembrane region" description="Helical" evidence="1">
    <location>
        <begin position="6"/>
        <end position="28"/>
    </location>
</feature>
<gene>
    <name evidence="2" type="ORF">SVA_2916</name>
</gene>
<evidence type="ECO:0000313" key="2">
    <source>
        <dbReference type="EMBL" id="BAU49464.1"/>
    </source>
</evidence>
<name>A0A1B4VBA7_9GAMM</name>
<dbReference type="EMBL" id="AP014936">
    <property type="protein sequence ID" value="BAU49464.1"/>
    <property type="molecule type" value="Genomic_DNA"/>
</dbReference>
<keyword evidence="3" id="KW-1185">Reference proteome</keyword>
<dbReference type="RefSeq" id="WP_096461867.1">
    <property type="nucleotide sequence ID" value="NZ_AP014936.1"/>
</dbReference>
<dbReference type="AlphaFoldDB" id="A0A1B4VBA7"/>
<accession>A0A1B4VBA7</accession>
<keyword evidence="1" id="KW-0812">Transmembrane</keyword>
<evidence type="ECO:0000256" key="1">
    <source>
        <dbReference type="SAM" id="Phobius"/>
    </source>
</evidence>
<reference evidence="2 3" key="1">
    <citation type="submission" date="2015-08" db="EMBL/GenBank/DDBJ databases">
        <title>Complete genome sequence of Sulfurifustis variabilis.</title>
        <authorList>
            <person name="Miura A."/>
            <person name="Kojima H."/>
            <person name="Fukui M."/>
        </authorList>
    </citation>
    <scope>NUCLEOTIDE SEQUENCE [LARGE SCALE GENOMIC DNA]</scope>
    <source>
        <strain evidence="3">skN76</strain>
    </source>
</reference>
<keyword evidence="1" id="KW-0472">Membrane</keyword>
<organism evidence="2 3">
    <name type="scientific">Sulfurifustis variabilis</name>
    <dbReference type="NCBI Taxonomy" id="1675686"/>
    <lineage>
        <taxon>Bacteria</taxon>
        <taxon>Pseudomonadati</taxon>
        <taxon>Pseudomonadota</taxon>
        <taxon>Gammaproteobacteria</taxon>
        <taxon>Acidiferrobacterales</taxon>
        <taxon>Acidiferrobacteraceae</taxon>
        <taxon>Sulfurifustis</taxon>
    </lineage>
</organism>